<evidence type="ECO:0000256" key="1">
    <source>
        <dbReference type="ARBA" id="ARBA00005271"/>
    </source>
</evidence>
<comment type="similarity">
    <text evidence="1">Belongs to the formin homology family. Cappuccino subfamily.</text>
</comment>
<reference evidence="3" key="2">
    <citation type="journal article" date="2023" name="Science">
        <title>Genomic signatures of disease resistance in endangered staghorn corals.</title>
        <authorList>
            <person name="Vollmer S.V."/>
            <person name="Selwyn J.D."/>
            <person name="Despard B.A."/>
            <person name="Roesel C.L."/>
        </authorList>
    </citation>
    <scope>NUCLEOTIDE SEQUENCE</scope>
    <source>
        <strain evidence="3">K2</strain>
    </source>
</reference>
<dbReference type="InterPro" id="IPR001265">
    <property type="entry name" value="Formin_Cappuccino_subfam"/>
</dbReference>
<evidence type="ECO:0000259" key="2">
    <source>
        <dbReference type="PROSITE" id="PS51444"/>
    </source>
</evidence>
<dbReference type="InterPro" id="IPR042201">
    <property type="entry name" value="FH2_Formin_sf"/>
</dbReference>
<dbReference type="Gene3D" id="1.20.58.2220">
    <property type="entry name" value="Formin, FH2 domain"/>
    <property type="match status" value="1"/>
</dbReference>
<evidence type="ECO:0000313" key="3">
    <source>
        <dbReference type="EMBL" id="KAK2558622.1"/>
    </source>
</evidence>
<dbReference type="PANTHER" id="PTHR45920">
    <property type="entry name" value="FORMIN HOMOLOGY 2 DOMAIN CONTAINING, ISOFORM I"/>
    <property type="match status" value="1"/>
</dbReference>
<name>A0AAD9QC81_ACRCE</name>
<dbReference type="GO" id="GO:0045010">
    <property type="term" value="P:actin nucleation"/>
    <property type="evidence" value="ECO:0007669"/>
    <property type="project" value="InterPro"/>
</dbReference>
<reference evidence="3" key="1">
    <citation type="journal article" date="2023" name="G3 (Bethesda)">
        <title>Whole genome assembly and annotation of the endangered Caribbean coral Acropora cervicornis.</title>
        <authorList>
            <person name="Selwyn J.D."/>
            <person name="Vollmer S.V."/>
        </authorList>
    </citation>
    <scope>NUCLEOTIDE SEQUENCE</scope>
    <source>
        <strain evidence="3">K2</strain>
    </source>
</reference>
<accession>A0AAD9QC81</accession>
<comment type="caution">
    <text evidence="3">The sequence shown here is derived from an EMBL/GenBank/DDBJ whole genome shotgun (WGS) entry which is preliminary data.</text>
</comment>
<dbReference type="InterPro" id="IPR015425">
    <property type="entry name" value="FH2_Formin"/>
</dbReference>
<dbReference type="Proteomes" id="UP001249851">
    <property type="component" value="Unassembled WGS sequence"/>
</dbReference>
<dbReference type="PROSITE" id="PS51444">
    <property type="entry name" value="FH2"/>
    <property type="match status" value="1"/>
</dbReference>
<dbReference type="SUPFAM" id="SSF101447">
    <property type="entry name" value="Formin homology 2 domain (FH2 domain)"/>
    <property type="match status" value="1"/>
</dbReference>
<protein>
    <submittedName>
        <fullName evidence="3">Formin-2</fullName>
    </submittedName>
</protein>
<dbReference type="PRINTS" id="PR00828">
    <property type="entry name" value="FORMIN"/>
</dbReference>
<proteinExistence type="inferred from homology"/>
<feature type="domain" description="FH2" evidence="2">
    <location>
        <begin position="1"/>
        <end position="270"/>
    </location>
</feature>
<dbReference type="PANTHER" id="PTHR45920:SF7">
    <property type="entry name" value="FORMIN-G"/>
    <property type="match status" value="1"/>
</dbReference>
<gene>
    <name evidence="3" type="ORF">P5673_018811</name>
</gene>
<organism evidence="3 4">
    <name type="scientific">Acropora cervicornis</name>
    <name type="common">Staghorn coral</name>
    <dbReference type="NCBI Taxonomy" id="6130"/>
    <lineage>
        <taxon>Eukaryota</taxon>
        <taxon>Metazoa</taxon>
        <taxon>Cnidaria</taxon>
        <taxon>Anthozoa</taxon>
        <taxon>Hexacorallia</taxon>
        <taxon>Scleractinia</taxon>
        <taxon>Astrocoeniina</taxon>
        <taxon>Acroporidae</taxon>
        <taxon>Acropora</taxon>
    </lineage>
</organism>
<dbReference type="Pfam" id="PF02181">
    <property type="entry name" value="FH2"/>
    <property type="match status" value="1"/>
</dbReference>
<dbReference type="GO" id="GO:0005737">
    <property type="term" value="C:cytoplasm"/>
    <property type="evidence" value="ECO:0007669"/>
    <property type="project" value="UniProtKB-ARBA"/>
</dbReference>
<dbReference type="GO" id="GO:0051015">
    <property type="term" value="F:actin filament binding"/>
    <property type="evidence" value="ECO:0007669"/>
    <property type="project" value="TreeGrafter"/>
</dbReference>
<keyword evidence="4" id="KW-1185">Reference proteome</keyword>
<dbReference type="GO" id="GO:0005884">
    <property type="term" value="C:actin filament"/>
    <property type="evidence" value="ECO:0007669"/>
    <property type="project" value="InterPro"/>
</dbReference>
<dbReference type="GO" id="GO:0008017">
    <property type="term" value="F:microtubule binding"/>
    <property type="evidence" value="ECO:0007669"/>
    <property type="project" value="InterPro"/>
</dbReference>
<sequence length="300" mass="34088">MLNIYQSNPERLKTSEQITNILGLVLAFGNYMNGGNVARGQADGFELEILPKLKDVKCRDNSSNLLQYLVCAYIEKFDEGEQDNGWIYHVTTTFEGGGGGSSFCSLTTGKVFLKIIGVIFSKNAGTVNSQFPLPEPNDLKVASQVTFEDMEEAIGSLRRQLESCERKLSKVMNGTTEDLKQPFVDVMYSFLEQSRRELSEQDQALEDCKKRYTLLWKFFSSKNPAACTPPQEFFELWTKFSSDFLSFWKKEQQLIAKQMYEEKKKKIYSEKVEGLVVKPAKITGLKLKLASSRKMSQEST</sequence>
<dbReference type="AlphaFoldDB" id="A0AAD9QC81"/>
<evidence type="ECO:0000313" key="4">
    <source>
        <dbReference type="Proteomes" id="UP001249851"/>
    </source>
</evidence>
<dbReference type="GO" id="GO:0030866">
    <property type="term" value="P:cortical actin cytoskeleton organization"/>
    <property type="evidence" value="ECO:0007669"/>
    <property type="project" value="TreeGrafter"/>
</dbReference>
<dbReference type="EMBL" id="JARQWQ010000043">
    <property type="protein sequence ID" value="KAK2558622.1"/>
    <property type="molecule type" value="Genomic_DNA"/>
</dbReference>